<reference evidence="2" key="1">
    <citation type="submission" date="2018-06" db="EMBL/GenBank/DDBJ databases">
        <authorList>
            <consortium name="Pathogen Informatics"/>
            <person name="Doyle S."/>
        </authorList>
    </citation>
    <scope>NUCLEOTIDE SEQUENCE [LARGE SCALE GENOMIC DNA]</scope>
    <source>
        <strain evidence="2">NCTC11421</strain>
    </source>
</reference>
<organism evidence="2">
    <name type="scientific">Neisseria gonorrhoeae</name>
    <dbReference type="NCBI Taxonomy" id="485"/>
    <lineage>
        <taxon>Bacteria</taxon>
        <taxon>Pseudomonadati</taxon>
        <taxon>Pseudomonadota</taxon>
        <taxon>Betaproteobacteria</taxon>
        <taxon>Neisseriales</taxon>
        <taxon>Neisseriaceae</taxon>
        <taxon>Neisseria</taxon>
    </lineage>
</organism>
<sequence length="210" mass="22862">MSGLWKPEHPGFEILGSRYALQNLVRDVILITLTAVSMAITPKQVRAGNEFNFEPIAEVGKLFLGIFITIFPVLSILKAGEAGALGGVVSLVHDTAGHPINTMYFWMSGILSAFLDNAPTYLVFFNMAGGDAQALMTGPLFHSLLAVSMGSVFMGALTYIGNAPNFMVKAIAEQRGVPMPTFFGYMMWSVAFLTPVFIVHTLVFFVFKLL</sequence>
<feature type="transmembrane region" description="Helical" evidence="1">
    <location>
        <begin position="104"/>
        <end position="128"/>
    </location>
</feature>
<proteinExistence type="predicted"/>
<accession>A0A378VVU7</accession>
<dbReference type="Pfam" id="PF16980">
    <property type="entry name" value="CitMHS_2"/>
    <property type="match status" value="1"/>
</dbReference>
<feature type="transmembrane region" description="Helical" evidence="1">
    <location>
        <begin position="182"/>
        <end position="207"/>
    </location>
</feature>
<feature type="transmembrane region" description="Helical" evidence="1">
    <location>
        <begin position="20"/>
        <end position="41"/>
    </location>
</feature>
<evidence type="ECO:0000256" key="1">
    <source>
        <dbReference type="SAM" id="Phobius"/>
    </source>
</evidence>
<keyword evidence="1" id="KW-0472">Membrane</keyword>
<feature type="transmembrane region" description="Helical" evidence="1">
    <location>
        <begin position="62"/>
        <end position="92"/>
    </location>
</feature>
<dbReference type="AlphaFoldDB" id="A0A378VVU7"/>
<feature type="transmembrane region" description="Helical" evidence="1">
    <location>
        <begin position="140"/>
        <end position="162"/>
    </location>
</feature>
<protein>
    <submittedName>
        <fullName evidence="2">Membrane protein</fullName>
    </submittedName>
</protein>
<name>A0A378VVU7_NEIGO</name>
<keyword evidence="1" id="KW-0812">Transmembrane</keyword>
<dbReference type="InterPro" id="IPR031566">
    <property type="entry name" value="CitMHS_2"/>
</dbReference>
<dbReference type="EMBL" id="UGRI01000001">
    <property type="protein sequence ID" value="SUA20311.1"/>
    <property type="molecule type" value="Genomic_DNA"/>
</dbReference>
<gene>
    <name evidence="2" type="ORF">NCTC11421_00392</name>
</gene>
<evidence type="ECO:0000313" key="2">
    <source>
        <dbReference type="EMBL" id="SUA20311.1"/>
    </source>
</evidence>
<keyword evidence="1" id="KW-1133">Transmembrane helix</keyword>